<dbReference type="Proteomes" id="UP000605846">
    <property type="component" value="Unassembled WGS sequence"/>
</dbReference>
<evidence type="ECO:0000313" key="2">
    <source>
        <dbReference type="EMBL" id="KAF7723500.1"/>
    </source>
</evidence>
<dbReference type="GO" id="GO:0005525">
    <property type="term" value="F:GTP binding"/>
    <property type="evidence" value="ECO:0007669"/>
    <property type="project" value="InterPro"/>
</dbReference>
<evidence type="ECO:0000313" key="3">
    <source>
        <dbReference type="Proteomes" id="UP000605846"/>
    </source>
</evidence>
<sequence length="261" mass="29244">MAESGPINLVLLGNTGSGKSYICKALGCDFLSARSLNGHGVTRYIQTAAVKLNGIKYTVIDTPGLVENDKSKMQENADEIVKALKTGGEFKILVVVRDESGRDDTRVSYFAKKIRDAIPQNVKVALVINRIPMCDIDNVDYATMAETCRRYNQFGEIFNPSYVMKIKEANLPPGRDLYDSQNAIDSFRLIKLDLTDLLQKMDPVDIRPETVKKITANEQDFDVWKEITKWVRIGGKPVLDVALNVCMTILCNYIANEIMRI</sequence>
<protein>
    <recommendedName>
        <fullName evidence="1">G domain-containing protein</fullName>
    </recommendedName>
</protein>
<dbReference type="InterPro" id="IPR006073">
    <property type="entry name" value="GTP-bd"/>
</dbReference>
<proteinExistence type="predicted"/>
<dbReference type="InterPro" id="IPR027417">
    <property type="entry name" value="P-loop_NTPase"/>
</dbReference>
<reference evidence="2" key="1">
    <citation type="submission" date="2020-01" db="EMBL/GenBank/DDBJ databases">
        <title>Genome Sequencing of Three Apophysomyces-Like Fungal Strains Confirms a Novel Fungal Genus in the Mucoromycota with divergent Burkholderia-like Endosymbiotic Bacteria.</title>
        <authorList>
            <person name="Stajich J.E."/>
            <person name="Macias A.M."/>
            <person name="Carter-House D."/>
            <person name="Lovett B."/>
            <person name="Kasson L.R."/>
            <person name="Berry K."/>
            <person name="Grigoriev I."/>
            <person name="Chang Y."/>
            <person name="Spatafora J."/>
            <person name="Kasson M.T."/>
        </authorList>
    </citation>
    <scope>NUCLEOTIDE SEQUENCE</scope>
    <source>
        <strain evidence="2">NRRL A-21654</strain>
    </source>
</reference>
<organism evidence="2 3">
    <name type="scientific">Apophysomyces ossiformis</name>
    <dbReference type="NCBI Taxonomy" id="679940"/>
    <lineage>
        <taxon>Eukaryota</taxon>
        <taxon>Fungi</taxon>
        <taxon>Fungi incertae sedis</taxon>
        <taxon>Mucoromycota</taxon>
        <taxon>Mucoromycotina</taxon>
        <taxon>Mucoromycetes</taxon>
        <taxon>Mucorales</taxon>
        <taxon>Mucorineae</taxon>
        <taxon>Mucoraceae</taxon>
        <taxon>Apophysomyces</taxon>
    </lineage>
</organism>
<gene>
    <name evidence="2" type="ORF">EC973_001875</name>
</gene>
<accession>A0A8H7ERJ6</accession>
<dbReference type="EMBL" id="JABAYA010000149">
    <property type="protein sequence ID" value="KAF7723500.1"/>
    <property type="molecule type" value="Genomic_DNA"/>
</dbReference>
<feature type="domain" description="G" evidence="1">
    <location>
        <begin position="9"/>
        <end position="129"/>
    </location>
</feature>
<dbReference type="SUPFAM" id="SSF52540">
    <property type="entry name" value="P-loop containing nucleoside triphosphate hydrolases"/>
    <property type="match status" value="1"/>
</dbReference>
<dbReference type="OrthoDB" id="8954335at2759"/>
<dbReference type="AlphaFoldDB" id="A0A8H7ERJ6"/>
<keyword evidence="3" id="KW-1185">Reference proteome</keyword>
<comment type="caution">
    <text evidence="2">The sequence shown here is derived from an EMBL/GenBank/DDBJ whole genome shotgun (WGS) entry which is preliminary data.</text>
</comment>
<dbReference type="Gene3D" id="3.40.50.300">
    <property type="entry name" value="P-loop containing nucleotide triphosphate hydrolases"/>
    <property type="match status" value="1"/>
</dbReference>
<evidence type="ECO:0000259" key="1">
    <source>
        <dbReference type="Pfam" id="PF01926"/>
    </source>
</evidence>
<name>A0A8H7ERJ6_9FUNG</name>
<dbReference type="Pfam" id="PF01926">
    <property type="entry name" value="MMR_HSR1"/>
    <property type="match status" value="1"/>
</dbReference>